<dbReference type="AlphaFoldDB" id="A0A6P8YVH8"/>
<feature type="region of interest" description="Disordered" evidence="5">
    <location>
        <begin position="398"/>
        <end position="455"/>
    </location>
</feature>
<dbReference type="Proteomes" id="UP000515158">
    <property type="component" value="Unplaced"/>
</dbReference>
<evidence type="ECO:0000256" key="1">
    <source>
        <dbReference type="ARBA" id="ARBA00004141"/>
    </source>
</evidence>
<keyword evidence="2 6" id="KW-0812">Transmembrane</keyword>
<dbReference type="InParanoid" id="A0A6P8YVH8"/>
<dbReference type="SUPFAM" id="SSF103473">
    <property type="entry name" value="MFS general substrate transporter"/>
    <property type="match status" value="1"/>
</dbReference>
<feature type="transmembrane region" description="Helical" evidence="6">
    <location>
        <begin position="72"/>
        <end position="92"/>
    </location>
</feature>
<dbReference type="OrthoDB" id="422206at2759"/>
<dbReference type="InterPro" id="IPR036259">
    <property type="entry name" value="MFS_trans_sf"/>
</dbReference>
<feature type="transmembrane region" description="Helical" evidence="6">
    <location>
        <begin position="158"/>
        <end position="179"/>
    </location>
</feature>
<keyword evidence="7" id="KW-1185">Reference proteome</keyword>
<dbReference type="PANTHER" id="PTHR10924:SF4">
    <property type="entry name" value="GH15861P"/>
    <property type="match status" value="1"/>
</dbReference>
<comment type="subcellular location">
    <subcellularLocation>
        <location evidence="1">Membrane</location>
        <topology evidence="1">Multi-pass membrane protein</topology>
    </subcellularLocation>
</comment>
<sequence>MSLSSGGDVEGGVNGKKSENGAPTLKVFRRRWLVLAAFCFLSLLNGFQWVQYAIVSDSVARYYGVSLQAVDWASMVYMLMYVPFVAPASWMLDKKGLRHTVVLAAVLNCLAAWVKVASGRPDLYAVTMVGQAVAAVTQAFVLAVPARLAAVWFGAGEVATACAIGVFGNQVGNAFGFLLPPLVVKNQEDVDELGSELRTVYYGVAAATTLSLLIILLGRAPRAPQPLASAVAGLDGVLRPAAVYRPPAPHPGLRAARRHLRHQRGGLLRHQHRAQPARQHRLPGKQRCWQHRVGPGGGGLAGLHRLRGSPGRYPKIQGSNARSIRVVRRWHDCVHGFVPGDFHLGRVPDKLLSGIFSHGLPASWLRAGRRADVPRARGDVRRSAQRVSSSVRHRLHGAVRAAAGAPERRRARRTPLGQRVSERRAAAGRPAHRPHTENAAQADGPSGPSLRQIGPPVFTCITNHKKRKKKHFKPTISSFDWCSAYVFHGESHDTGNVKYTGKLILLQ</sequence>
<keyword evidence="4 6" id="KW-0472">Membrane</keyword>
<gene>
    <name evidence="8" type="primary">LOC117645430</name>
</gene>
<accession>A0A6P8YVH8</accession>
<keyword evidence="3 6" id="KW-1133">Transmembrane helix</keyword>
<proteinExistence type="predicted"/>
<dbReference type="Pfam" id="PF07690">
    <property type="entry name" value="MFS_1"/>
    <property type="match status" value="1"/>
</dbReference>
<evidence type="ECO:0000256" key="3">
    <source>
        <dbReference type="ARBA" id="ARBA00022989"/>
    </source>
</evidence>
<evidence type="ECO:0000256" key="4">
    <source>
        <dbReference type="ARBA" id="ARBA00023136"/>
    </source>
</evidence>
<evidence type="ECO:0000313" key="8">
    <source>
        <dbReference type="RefSeq" id="XP_034241520.1"/>
    </source>
</evidence>
<feature type="transmembrane region" description="Helical" evidence="6">
    <location>
        <begin position="32"/>
        <end position="52"/>
    </location>
</feature>
<feature type="region of interest" description="Disordered" evidence="5">
    <location>
        <begin position="267"/>
        <end position="288"/>
    </location>
</feature>
<feature type="region of interest" description="Disordered" evidence="5">
    <location>
        <begin position="373"/>
        <end position="392"/>
    </location>
</feature>
<feature type="transmembrane region" description="Helical" evidence="6">
    <location>
        <begin position="199"/>
        <end position="217"/>
    </location>
</feature>
<evidence type="ECO:0000256" key="5">
    <source>
        <dbReference type="SAM" id="MobiDB-lite"/>
    </source>
</evidence>
<dbReference type="GO" id="GO:0015232">
    <property type="term" value="F:heme transmembrane transporter activity"/>
    <property type="evidence" value="ECO:0007669"/>
    <property type="project" value="TreeGrafter"/>
</dbReference>
<reference evidence="8" key="1">
    <citation type="submission" date="2025-08" db="UniProtKB">
        <authorList>
            <consortium name="RefSeq"/>
        </authorList>
    </citation>
    <scope>IDENTIFICATION</scope>
    <source>
        <tissue evidence="8">Total insect</tissue>
    </source>
</reference>
<organism evidence="8">
    <name type="scientific">Thrips palmi</name>
    <name type="common">Melon thrips</name>
    <dbReference type="NCBI Taxonomy" id="161013"/>
    <lineage>
        <taxon>Eukaryota</taxon>
        <taxon>Metazoa</taxon>
        <taxon>Ecdysozoa</taxon>
        <taxon>Arthropoda</taxon>
        <taxon>Hexapoda</taxon>
        <taxon>Insecta</taxon>
        <taxon>Pterygota</taxon>
        <taxon>Neoptera</taxon>
        <taxon>Paraneoptera</taxon>
        <taxon>Thysanoptera</taxon>
        <taxon>Terebrantia</taxon>
        <taxon>Thripoidea</taxon>
        <taxon>Thripidae</taxon>
        <taxon>Thrips</taxon>
    </lineage>
</organism>
<evidence type="ECO:0000256" key="2">
    <source>
        <dbReference type="ARBA" id="ARBA00022692"/>
    </source>
</evidence>
<evidence type="ECO:0000256" key="6">
    <source>
        <dbReference type="SAM" id="Phobius"/>
    </source>
</evidence>
<dbReference type="PANTHER" id="PTHR10924">
    <property type="entry name" value="MAJOR FACILITATOR SUPERFAMILY PROTEIN-RELATED"/>
    <property type="match status" value="1"/>
</dbReference>
<dbReference type="KEGG" id="tpal:117645430"/>
<dbReference type="GO" id="GO:0097037">
    <property type="term" value="P:heme export"/>
    <property type="evidence" value="ECO:0007669"/>
    <property type="project" value="TreeGrafter"/>
</dbReference>
<dbReference type="GO" id="GO:0016020">
    <property type="term" value="C:membrane"/>
    <property type="evidence" value="ECO:0007669"/>
    <property type="project" value="UniProtKB-SubCell"/>
</dbReference>
<dbReference type="RefSeq" id="XP_034241520.1">
    <property type="nucleotide sequence ID" value="XM_034385629.1"/>
</dbReference>
<dbReference type="Gene3D" id="1.20.1250.20">
    <property type="entry name" value="MFS general substrate transporter like domains"/>
    <property type="match status" value="1"/>
</dbReference>
<dbReference type="InterPro" id="IPR011701">
    <property type="entry name" value="MFS"/>
</dbReference>
<name>A0A6P8YVH8_THRPL</name>
<feature type="compositionally biased region" description="Basic and acidic residues" evidence="5">
    <location>
        <begin position="373"/>
        <end position="382"/>
    </location>
</feature>
<protein>
    <submittedName>
        <fullName evidence="8">Uncharacterized protein LOC117645430 isoform X1</fullName>
    </submittedName>
</protein>
<dbReference type="GO" id="GO:0020037">
    <property type="term" value="F:heme binding"/>
    <property type="evidence" value="ECO:0007669"/>
    <property type="project" value="TreeGrafter"/>
</dbReference>
<dbReference type="GeneID" id="117645430"/>
<feature type="transmembrane region" description="Helical" evidence="6">
    <location>
        <begin position="123"/>
        <end position="146"/>
    </location>
</feature>
<dbReference type="InterPro" id="IPR049680">
    <property type="entry name" value="FLVCR1-2_SLC49-like"/>
</dbReference>
<evidence type="ECO:0000313" key="7">
    <source>
        <dbReference type="Proteomes" id="UP000515158"/>
    </source>
</evidence>
<feature type="transmembrane region" description="Helical" evidence="6">
    <location>
        <begin position="99"/>
        <end position="117"/>
    </location>
</feature>